<feature type="compositionally biased region" description="Basic and acidic residues" evidence="6">
    <location>
        <begin position="442"/>
        <end position="453"/>
    </location>
</feature>
<evidence type="ECO:0000256" key="2">
    <source>
        <dbReference type="ARBA" id="ARBA00022723"/>
    </source>
</evidence>
<evidence type="ECO:0000259" key="8">
    <source>
        <dbReference type="Pfam" id="PF18803"/>
    </source>
</evidence>
<dbReference type="RefSeq" id="XP_041152191.1">
    <property type="nucleotide sequence ID" value="XM_041301016.1"/>
</dbReference>
<dbReference type="GO" id="GO:0046872">
    <property type="term" value="F:metal ion binding"/>
    <property type="evidence" value="ECO:0007669"/>
    <property type="project" value="UniProtKB-KW"/>
</dbReference>
<accession>A0A9P7AAY4</accession>
<comment type="cofactor">
    <cofactor evidence="1">
        <name>Fe(2+)</name>
        <dbReference type="ChEBI" id="CHEBI:29033"/>
    </cofactor>
</comment>
<evidence type="ECO:0000256" key="6">
    <source>
        <dbReference type="SAM" id="MobiDB-lite"/>
    </source>
</evidence>
<keyword evidence="5" id="KW-0408">Iron</keyword>
<organism evidence="9 10">
    <name type="scientific">Suillus plorans</name>
    <dbReference type="NCBI Taxonomy" id="116603"/>
    <lineage>
        <taxon>Eukaryota</taxon>
        <taxon>Fungi</taxon>
        <taxon>Dikarya</taxon>
        <taxon>Basidiomycota</taxon>
        <taxon>Agaricomycotina</taxon>
        <taxon>Agaricomycetes</taxon>
        <taxon>Agaricomycetidae</taxon>
        <taxon>Boletales</taxon>
        <taxon>Suillineae</taxon>
        <taxon>Suillaceae</taxon>
        <taxon>Suillus</taxon>
    </lineage>
</organism>
<dbReference type="Pfam" id="PF12851">
    <property type="entry name" value="Tet_JBP"/>
    <property type="match status" value="1"/>
</dbReference>
<proteinExistence type="predicted"/>
<dbReference type="InterPro" id="IPR024779">
    <property type="entry name" value="2OGFeDO_JBP1/TET_oxygenase_dom"/>
</dbReference>
<dbReference type="Pfam" id="PF18758">
    <property type="entry name" value="KDZ"/>
    <property type="match status" value="1"/>
</dbReference>
<evidence type="ECO:0000256" key="5">
    <source>
        <dbReference type="ARBA" id="ARBA00023004"/>
    </source>
</evidence>
<evidence type="ECO:0000313" key="10">
    <source>
        <dbReference type="Proteomes" id="UP000719766"/>
    </source>
</evidence>
<dbReference type="CDD" id="cd19757">
    <property type="entry name" value="Bbox1"/>
    <property type="match status" value="1"/>
</dbReference>
<feature type="region of interest" description="Disordered" evidence="6">
    <location>
        <begin position="428"/>
        <end position="453"/>
    </location>
</feature>
<feature type="domain" description="2OGFeDO JBP1/TET oxygenase" evidence="7">
    <location>
        <begin position="190"/>
        <end position="349"/>
    </location>
</feature>
<evidence type="ECO:0000313" key="9">
    <source>
        <dbReference type="EMBL" id="KAG1784706.1"/>
    </source>
</evidence>
<sequence length="1453" mass="163669">MDQQMSQSIKLRAALTTRIKEIMGKSSATGIFRGGILQTHLLHKARLRIGHELDSCLATRDVNFHASASISEYEINRAALTVAHAMVNPYYVDWDVDRFAEMAKVSTPKSDGPLANTNQLPKYFSAAMIGKISAPATIVDRQATKGLRTLLLETITSSTQQSWRSQGFVVPEGVENLEQAESQYHQHILCKDTRLEDPMVTSASYKSVEVQEWLAALSATESFWNAITAVSAPDLFEAGTLAITRIIEELQGSDRTSPPICDWPSIFSGLEIIANRTTLSHRDSGGAPSLFDLLISLGSGHEAKLTLADVGAELDYYPGTMVFISGKVLQHSIGPWGPGERLVIAHFMRDKIHSRCGNVDNINFSPTRNPMSPKKKTRLKAATFSFQGRGRLSKGKDLDVAYVSHKQVIGKRRKPTWVESCADSLYDTAPTPSPSSSPRKRIREDTQGLQNSHEDFDRQTLGDFVSYTQNDFIQEYLPFRDLYLDILLDLEKPSDVSQCQSCQIGEGKFRCLTCSGDQTFCRSCIVNAHQFLPFHKVQEWTGKCFNDTSLEELGFIWYMGHGGQPCPFSDDMHAWENIPMDAEANFSPMETVHGSTIPTKLTIVHSTGVFLHNVVWCSCPGVDCQQHLQLLKAKLFPASTTRPQTAFTFDVLNHFLIDALECKTSASSFFEKIRRMTNNCFPDTVPNRYRELMRVSRLWRDLMSRKWFGFAHNDEQKPDKGDLACWLVSQRYVVDGNFTAQHMVMRKPQLDISLSDGLGYMVKDQEYQTHLSSAVESKERSSCSNHRAVNAANISRSNLRATGVGATACARHGCFVPHSIVDFQKGERHMNIDYSICNALNYHSAGIDSSLIIYDVGCQWSINFLQRVAQSKGLSVPENMHIVPAVGKFHLSAHKLACFARYSLNFIQGAGHVDGEILETLWAPFNKISPTARSMSQAHRQEVLDDHMRDSNWKKIVGIMKTLLKKYKRALKGVDDTKSPFDELTLSLDPEKISIWKIDEKKAMEQRGEYLDIYQLQMNKAPTMAEIRLKLTESENTDTSKPGTVSWLITGINLEDLQDGLRADIRQLPTDATPGQKVSIEEKRQRLTARIAKFHETADAMTAGMDLGTATVHSDDPRFCYAGHDENGWGEVSDEEISEYIDEEILAEEMGIWMPSSVPYQDALALGLGPLQAEELELRKGQANDCLEKLRMALGHKAIIYRQYFRSANSTWAGTRSKQEAQRCQLKIDKCVRSYQRARSAMEGLGMDKATLGSLYQPISPTELSIDKEVTEENRFGQGSDRLAWFWRGNNASQGQDDAWIDESPTDLVYRVNWLKAKARWNRWQEELRLVRHEMGWTINWFKYHQNEWERRGGQATRPGHQAYAYQQVLMWGRFVEEAEKNFNGCSLASTSSTLCSPQLAEIIVFKIWTGQMVPTAFHVILIPITDRIKSAELNRPGCNVGIENQPVLILLL</sequence>
<evidence type="ECO:0000256" key="3">
    <source>
        <dbReference type="ARBA" id="ARBA00022964"/>
    </source>
</evidence>
<dbReference type="PANTHER" id="PTHR33104">
    <property type="entry name" value="SI:DKEY-29D5.2"/>
    <property type="match status" value="1"/>
</dbReference>
<dbReference type="GeneID" id="64594780"/>
<protein>
    <recommendedName>
        <fullName evidence="11">CxC2-like cysteine cluster KDZ transposase-associated domain-containing protein</fullName>
    </recommendedName>
</protein>
<name>A0A9P7AAY4_9AGAM</name>
<keyword evidence="4" id="KW-0560">Oxidoreductase</keyword>
<dbReference type="InterPro" id="IPR040521">
    <property type="entry name" value="KDZ"/>
</dbReference>
<dbReference type="Proteomes" id="UP000719766">
    <property type="component" value="Unassembled WGS sequence"/>
</dbReference>
<gene>
    <name evidence="9" type="ORF">HD556DRAFT_1314836</name>
</gene>
<dbReference type="Gene3D" id="3.60.130.30">
    <property type="match status" value="1"/>
</dbReference>
<dbReference type="EMBL" id="JABBWE010000131">
    <property type="protein sequence ID" value="KAG1784706.1"/>
    <property type="molecule type" value="Genomic_DNA"/>
</dbReference>
<feature type="domain" description="CxC2-like cysteine cluster KDZ transposase-associated" evidence="8">
    <location>
        <begin position="596"/>
        <end position="679"/>
    </location>
</feature>
<dbReference type="GO" id="GO:0051213">
    <property type="term" value="F:dioxygenase activity"/>
    <property type="evidence" value="ECO:0007669"/>
    <property type="project" value="UniProtKB-KW"/>
</dbReference>
<evidence type="ECO:0000256" key="1">
    <source>
        <dbReference type="ARBA" id="ARBA00001954"/>
    </source>
</evidence>
<reference evidence="9" key="1">
    <citation type="journal article" date="2020" name="New Phytol.">
        <title>Comparative genomics reveals dynamic genome evolution in host specialist ectomycorrhizal fungi.</title>
        <authorList>
            <person name="Lofgren L.A."/>
            <person name="Nguyen N.H."/>
            <person name="Vilgalys R."/>
            <person name="Ruytinx J."/>
            <person name="Liao H.L."/>
            <person name="Branco S."/>
            <person name="Kuo A."/>
            <person name="LaButti K."/>
            <person name="Lipzen A."/>
            <person name="Andreopoulos W."/>
            <person name="Pangilinan J."/>
            <person name="Riley R."/>
            <person name="Hundley H."/>
            <person name="Na H."/>
            <person name="Barry K."/>
            <person name="Grigoriev I.V."/>
            <person name="Stajich J.E."/>
            <person name="Kennedy P.G."/>
        </authorList>
    </citation>
    <scope>NUCLEOTIDE SEQUENCE</scope>
    <source>
        <strain evidence="9">S12</strain>
    </source>
</reference>
<keyword evidence="10" id="KW-1185">Reference proteome</keyword>
<evidence type="ECO:0000256" key="4">
    <source>
        <dbReference type="ARBA" id="ARBA00023002"/>
    </source>
</evidence>
<evidence type="ECO:0008006" key="11">
    <source>
        <dbReference type="Google" id="ProtNLM"/>
    </source>
</evidence>
<keyword evidence="3" id="KW-0223">Dioxygenase</keyword>
<dbReference type="OrthoDB" id="2637378at2759"/>
<comment type="caution">
    <text evidence="9">The sequence shown here is derived from an EMBL/GenBank/DDBJ whole genome shotgun (WGS) entry which is preliminary data.</text>
</comment>
<dbReference type="PANTHER" id="PTHR33104:SF2">
    <property type="entry name" value="CXC3 LIKE CYSTEINE CLUSTER DOMAIN-CONTAINING PROTEIN"/>
    <property type="match status" value="1"/>
</dbReference>
<evidence type="ECO:0000259" key="7">
    <source>
        <dbReference type="Pfam" id="PF12851"/>
    </source>
</evidence>
<keyword evidence="2" id="KW-0479">Metal-binding</keyword>
<dbReference type="Pfam" id="PF18803">
    <property type="entry name" value="CxC2"/>
    <property type="match status" value="1"/>
</dbReference>
<dbReference type="InterPro" id="IPR041457">
    <property type="entry name" value="CxC2_KDZ-assoc"/>
</dbReference>